<feature type="non-terminal residue" evidence="1">
    <location>
        <position position="1"/>
    </location>
</feature>
<dbReference type="Proteomes" id="UP000016608">
    <property type="component" value="Unassembled WGS sequence"/>
</dbReference>
<keyword evidence="2" id="KW-1185">Reference proteome</keyword>
<dbReference type="EMBL" id="AWVJ01000177">
    <property type="protein sequence ID" value="ERK42365.1"/>
    <property type="molecule type" value="Genomic_DNA"/>
</dbReference>
<evidence type="ECO:0000313" key="1">
    <source>
        <dbReference type="EMBL" id="ERK42365.1"/>
    </source>
</evidence>
<organism evidence="1 2">
    <name type="scientific">Eubacterium ramulus ATCC 29099</name>
    <dbReference type="NCBI Taxonomy" id="1256908"/>
    <lineage>
        <taxon>Bacteria</taxon>
        <taxon>Bacillati</taxon>
        <taxon>Bacillota</taxon>
        <taxon>Clostridia</taxon>
        <taxon>Eubacteriales</taxon>
        <taxon>Eubacteriaceae</taxon>
        <taxon>Eubacterium</taxon>
    </lineage>
</organism>
<dbReference type="AlphaFoldDB" id="U2NWB9"/>
<proteinExistence type="predicted"/>
<accession>U2NWB9</accession>
<comment type="caution">
    <text evidence="1">The sequence shown here is derived from an EMBL/GenBank/DDBJ whole genome shotgun (WGS) entry which is preliminary data.</text>
</comment>
<name>U2NWB9_EUBRA</name>
<sequence length="52" mass="6093">PLRKICYYSPFAEMGVSTRTEIKNATRQYKNTVVWRKGLLAENPQITLVFIF</sequence>
<gene>
    <name evidence="1" type="ORF">HMPREF0373_02948</name>
</gene>
<reference evidence="1 2" key="1">
    <citation type="submission" date="2013-06" db="EMBL/GenBank/DDBJ databases">
        <authorList>
            <person name="Weinstock G."/>
            <person name="Sodergren E."/>
            <person name="Lobos E.A."/>
            <person name="Fulton L."/>
            <person name="Fulton R."/>
            <person name="Courtney L."/>
            <person name="Fronick C."/>
            <person name="O'Laughlin M."/>
            <person name="Godfrey J."/>
            <person name="Wilson R.M."/>
            <person name="Miner T."/>
            <person name="Farmer C."/>
            <person name="Delehaunty K."/>
            <person name="Cordes M."/>
            <person name="Minx P."/>
            <person name="Tomlinson C."/>
            <person name="Chen J."/>
            <person name="Wollam A."/>
            <person name="Pepin K.H."/>
            <person name="Bhonagiri V."/>
            <person name="Zhang X."/>
            <person name="Warren W."/>
            <person name="Mitreva M."/>
            <person name="Mardis E.R."/>
            <person name="Wilson R.K."/>
        </authorList>
    </citation>
    <scope>NUCLEOTIDE SEQUENCE [LARGE SCALE GENOMIC DNA]</scope>
    <source>
        <strain evidence="1 2">ATCC 29099</strain>
    </source>
</reference>
<evidence type="ECO:0000313" key="2">
    <source>
        <dbReference type="Proteomes" id="UP000016608"/>
    </source>
</evidence>
<dbReference type="HOGENOM" id="CLU_3073223_0_0_9"/>
<protein>
    <submittedName>
        <fullName evidence="1">Uncharacterized protein</fullName>
    </submittedName>
</protein>